<dbReference type="SUPFAM" id="SSF53448">
    <property type="entry name" value="Nucleotide-diphospho-sugar transferases"/>
    <property type="match status" value="1"/>
</dbReference>
<dbReference type="InterPro" id="IPR001173">
    <property type="entry name" value="Glyco_trans_2-like"/>
</dbReference>
<organism evidence="2 3">
    <name type="scientific">Acetobacter estunensis</name>
    <dbReference type="NCBI Taxonomy" id="104097"/>
    <lineage>
        <taxon>Bacteria</taxon>
        <taxon>Pseudomonadati</taxon>
        <taxon>Pseudomonadota</taxon>
        <taxon>Alphaproteobacteria</taxon>
        <taxon>Acetobacterales</taxon>
        <taxon>Acetobacteraceae</taxon>
        <taxon>Acetobacter</taxon>
    </lineage>
</organism>
<gene>
    <name evidence="2" type="ORF">GOB87_03195</name>
</gene>
<dbReference type="InterPro" id="IPR029044">
    <property type="entry name" value="Nucleotide-diphossugar_trans"/>
</dbReference>
<protein>
    <submittedName>
        <fullName evidence="2">Glycosyltransferase</fullName>
    </submittedName>
</protein>
<dbReference type="Pfam" id="PF00535">
    <property type="entry name" value="Glycos_transf_2"/>
    <property type="match status" value="1"/>
</dbReference>
<dbReference type="AlphaFoldDB" id="A0A967B5V5"/>
<dbReference type="EMBL" id="WOTH01000004">
    <property type="protein sequence ID" value="NHO52969.1"/>
    <property type="molecule type" value="Genomic_DNA"/>
</dbReference>
<keyword evidence="3" id="KW-1185">Reference proteome</keyword>
<dbReference type="Proteomes" id="UP000597459">
    <property type="component" value="Unassembled WGS sequence"/>
</dbReference>
<evidence type="ECO:0000313" key="2">
    <source>
        <dbReference type="EMBL" id="NHO52969.1"/>
    </source>
</evidence>
<evidence type="ECO:0000313" key="3">
    <source>
        <dbReference type="Proteomes" id="UP000597459"/>
    </source>
</evidence>
<name>A0A967B5V5_9PROT</name>
<sequence length="413" mass="48340">MSIKMPLNLSKNFPQKATDLKIGIGITTFNRSSILKETIEAIKKFTETESYIFVSDDGSSDDTLDIIKTFNVDYLSVSNRGIAWNKNRVLYYLLKYRECDIIILLEDDTRPTTMGWEKVWIDAVQKYGHVNLAPLHWPNEYLQGEGTVDNPFISIYLTGQCSAFSRRALADVGFMDTRFRRYGFEHVDHTNRFIRAGYGGIQEKEGEERLLPYLIHSNLEVRGLDKGPDYEGISFNSPIYKKLAKEEIYRHAWRGDEEAAFLRYEMFCIQEQTRSTQPPPPQQLEWEISTFNGEKIYYSPEYQTLRGKRIYPDMTEVQLQILEEGMTLTVKIDHSKHFLIFKKNEVILHTKNPQKATIFSISYTKKSGFGLHLDRKFLCYDITNEEKINVTRENLSEWETFFFLKYAIPNYKI</sequence>
<proteinExistence type="predicted"/>
<accession>A0A967B5V5</accession>
<comment type="caution">
    <text evidence="2">The sequence shown here is derived from an EMBL/GenBank/DDBJ whole genome shotgun (WGS) entry which is preliminary data.</text>
</comment>
<feature type="domain" description="Glycosyltransferase 2-like" evidence="1">
    <location>
        <begin position="24"/>
        <end position="119"/>
    </location>
</feature>
<reference evidence="2" key="1">
    <citation type="submission" date="2019-11" db="EMBL/GenBank/DDBJ databases">
        <title>Description of new Acetobacter species.</title>
        <authorList>
            <person name="Cleenwerck I."/>
            <person name="Sombolestani A.S."/>
        </authorList>
    </citation>
    <scope>NUCLEOTIDE SEQUENCE</scope>
    <source>
        <strain evidence="2">LMG 1626</strain>
    </source>
</reference>
<dbReference type="Gene3D" id="3.90.550.10">
    <property type="entry name" value="Spore Coat Polysaccharide Biosynthesis Protein SpsA, Chain A"/>
    <property type="match status" value="1"/>
</dbReference>
<evidence type="ECO:0000259" key="1">
    <source>
        <dbReference type="Pfam" id="PF00535"/>
    </source>
</evidence>